<organism evidence="2 3">
    <name type="scientific">Durusdinium trenchii</name>
    <dbReference type="NCBI Taxonomy" id="1381693"/>
    <lineage>
        <taxon>Eukaryota</taxon>
        <taxon>Sar</taxon>
        <taxon>Alveolata</taxon>
        <taxon>Dinophyceae</taxon>
        <taxon>Suessiales</taxon>
        <taxon>Symbiodiniaceae</taxon>
        <taxon>Durusdinium</taxon>
    </lineage>
</organism>
<sequence length="300" mass="33036">ALPPPEEKPAEPEAPLPEAKAPEPLPEAPKALPEAPEPLPQALPEAPKTPLPAEPSHEAAAIPPEPPANPPGETYLDDLDGEELEDTVGESGDIYSAKDLKNMKEDDIIRLVHEGMIPIRLINTSNCRKLAMKMNRRMEAQDAVNFPNCLKLFEGSNDDRKKLLRQFLLDHRNLEKMEHQFDLARTNEKEQKGVEELLTIEGMRKAGVSEQKIKRIVATKKPVLDEEYPDLMEEARWWVNVSTTCSQSDRITTTLSASAAVKGGADVANLLSSDLQGPKQTLAPVNADQLTQMLALTNAP</sequence>
<name>A0ABP0J3D2_9DINO</name>
<accession>A0ABP0J3D2</accession>
<gene>
    <name evidence="2" type="ORF">SCF082_LOCUS9995</name>
</gene>
<comment type="caution">
    <text evidence="2">The sequence shown here is derived from an EMBL/GenBank/DDBJ whole genome shotgun (WGS) entry which is preliminary data.</text>
</comment>
<evidence type="ECO:0000256" key="1">
    <source>
        <dbReference type="SAM" id="MobiDB-lite"/>
    </source>
</evidence>
<evidence type="ECO:0000313" key="2">
    <source>
        <dbReference type="EMBL" id="CAK9008739.1"/>
    </source>
</evidence>
<feature type="compositionally biased region" description="Pro residues" evidence="1">
    <location>
        <begin position="35"/>
        <end position="53"/>
    </location>
</feature>
<keyword evidence="3" id="KW-1185">Reference proteome</keyword>
<feature type="non-terminal residue" evidence="2">
    <location>
        <position position="300"/>
    </location>
</feature>
<feature type="compositionally biased region" description="Basic and acidic residues" evidence="1">
    <location>
        <begin position="1"/>
        <end position="11"/>
    </location>
</feature>
<protein>
    <submittedName>
        <fullName evidence="2">Uncharacterized protein</fullName>
    </submittedName>
</protein>
<reference evidence="2 3" key="1">
    <citation type="submission" date="2024-02" db="EMBL/GenBank/DDBJ databases">
        <authorList>
            <person name="Chen Y."/>
            <person name="Shah S."/>
            <person name="Dougan E. K."/>
            <person name="Thang M."/>
            <person name="Chan C."/>
        </authorList>
    </citation>
    <scope>NUCLEOTIDE SEQUENCE [LARGE SCALE GENOMIC DNA]</scope>
</reference>
<feature type="region of interest" description="Disordered" evidence="1">
    <location>
        <begin position="1"/>
        <end position="78"/>
    </location>
</feature>
<dbReference type="EMBL" id="CAXAMM010005815">
    <property type="protein sequence ID" value="CAK9008739.1"/>
    <property type="molecule type" value="Genomic_DNA"/>
</dbReference>
<dbReference type="Proteomes" id="UP001642464">
    <property type="component" value="Unassembled WGS sequence"/>
</dbReference>
<evidence type="ECO:0000313" key="3">
    <source>
        <dbReference type="Proteomes" id="UP001642464"/>
    </source>
</evidence>
<proteinExistence type="predicted"/>
<feature type="non-terminal residue" evidence="2">
    <location>
        <position position="1"/>
    </location>
</feature>